<sequence precursor="true">MINQNSTKTSLWIAALLIAVPTTLDAADKEVQAAAGNGISAWTQSFKAGYVDARGHYAGGSEILHLEGHKGKLYAANSYWMEPSNIWYGGKDPKTPWSQILRLDRPNGKWQVDLELGPNNLRAENLKSVTFETDGAGNSLERPVTLLIATAYSPNPQGADIYVFVRDDDAGTWEKTVLISGTGESGENNSTRCMTVYRDRVTGVDRLFLPVGLLGIFTGVYDADVPGKVRWDKTPETGRLDKRSLAIVEANDSLVYSSGTKIYRRNDGPSPTHSMIFDASQLSKGPVASPVGGVRGLSVIPNPEGLSESLLFVWAPDSKSRSCVVRLDQDETGKYLHTKEECVADLMSEYLSGNPVYYALAGYNQILPVLHPTTKEPAYLMGFECWVGGRQFSCWQGNDRGGFYAGAMYAIRDKNAQYWLNEVNGPATVEKKPLQSVRTYEVSPFESEKGKVIYFGGFVADHGPSPNTAWVYKTSIENALRKDAPRPVRLTPEQSKAQLAALRQPYRFEYRKKPAFTIQIPGEFARGNATGGNVFHAKKAFNTLSISVSQSEDPEQAARRYVEALKRAGNGTAKMLRQSETKLPNGTPAVEFVATWVTKQNAKQTTQALTACKDGHAVTVATHTWEVAPPDKRFFFTLDFE</sequence>
<accession>A0A5C6DP12</accession>
<evidence type="ECO:0000256" key="1">
    <source>
        <dbReference type="SAM" id="SignalP"/>
    </source>
</evidence>
<reference evidence="2 3" key="1">
    <citation type="submission" date="2019-02" db="EMBL/GenBank/DDBJ databases">
        <title>Deep-cultivation of Planctomycetes and their phenomic and genomic characterization uncovers novel biology.</title>
        <authorList>
            <person name="Wiegand S."/>
            <person name="Jogler M."/>
            <person name="Boedeker C."/>
            <person name="Pinto D."/>
            <person name="Vollmers J."/>
            <person name="Rivas-Marin E."/>
            <person name="Kohn T."/>
            <person name="Peeters S.H."/>
            <person name="Heuer A."/>
            <person name="Rast P."/>
            <person name="Oberbeckmann S."/>
            <person name="Bunk B."/>
            <person name="Jeske O."/>
            <person name="Meyerdierks A."/>
            <person name="Storesund J.E."/>
            <person name="Kallscheuer N."/>
            <person name="Luecker S."/>
            <person name="Lage O.M."/>
            <person name="Pohl T."/>
            <person name="Merkel B.J."/>
            <person name="Hornburger P."/>
            <person name="Mueller R.-W."/>
            <person name="Bruemmer F."/>
            <person name="Labrenz M."/>
            <person name="Spormann A.M."/>
            <person name="Op Den Camp H."/>
            <person name="Overmann J."/>
            <person name="Amann R."/>
            <person name="Jetten M.S.M."/>
            <person name="Mascher T."/>
            <person name="Medema M.H."/>
            <person name="Devos D.P."/>
            <person name="Kaster A.-K."/>
            <person name="Ovreas L."/>
            <person name="Rohde M."/>
            <person name="Galperin M.Y."/>
            <person name="Jogler C."/>
        </authorList>
    </citation>
    <scope>NUCLEOTIDE SEQUENCE [LARGE SCALE GENOMIC DNA]</scope>
    <source>
        <strain evidence="2 3">Poly41</strain>
    </source>
</reference>
<dbReference type="Proteomes" id="UP000319143">
    <property type="component" value="Unassembled WGS sequence"/>
</dbReference>
<feature type="signal peptide" evidence="1">
    <location>
        <begin position="1"/>
        <end position="26"/>
    </location>
</feature>
<dbReference type="EMBL" id="SJPV01000004">
    <property type="protein sequence ID" value="TWU38540.1"/>
    <property type="molecule type" value="Genomic_DNA"/>
</dbReference>
<dbReference type="RefSeq" id="WP_146526900.1">
    <property type="nucleotide sequence ID" value="NZ_SJPV01000004.1"/>
</dbReference>
<comment type="caution">
    <text evidence="2">The sequence shown here is derived from an EMBL/GenBank/DDBJ whole genome shotgun (WGS) entry which is preliminary data.</text>
</comment>
<organism evidence="2 3">
    <name type="scientific">Novipirellula artificiosorum</name>
    <dbReference type="NCBI Taxonomy" id="2528016"/>
    <lineage>
        <taxon>Bacteria</taxon>
        <taxon>Pseudomonadati</taxon>
        <taxon>Planctomycetota</taxon>
        <taxon>Planctomycetia</taxon>
        <taxon>Pirellulales</taxon>
        <taxon>Pirellulaceae</taxon>
        <taxon>Novipirellula</taxon>
    </lineage>
</organism>
<keyword evidence="3" id="KW-1185">Reference proteome</keyword>
<gene>
    <name evidence="2" type="ORF">Poly41_30170</name>
</gene>
<feature type="chain" id="PRO_5023145537" evidence="1">
    <location>
        <begin position="27"/>
        <end position="641"/>
    </location>
</feature>
<dbReference type="OrthoDB" id="5521010at2"/>
<name>A0A5C6DP12_9BACT</name>
<evidence type="ECO:0000313" key="2">
    <source>
        <dbReference type="EMBL" id="TWU38540.1"/>
    </source>
</evidence>
<dbReference type="AlphaFoldDB" id="A0A5C6DP12"/>
<protein>
    <submittedName>
        <fullName evidence="2">Uncharacterized protein</fullName>
    </submittedName>
</protein>
<proteinExistence type="predicted"/>
<evidence type="ECO:0000313" key="3">
    <source>
        <dbReference type="Proteomes" id="UP000319143"/>
    </source>
</evidence>
<keyword evidence="1" id="KW-0732">Signal</keyword>